<dbReference type="EMBL" id="BOQL01000029">
    <property type="protein sequence ID" value="GIM69968.1"/>
    <property type="molecule type" value="Genomic_DNA"/>
</dbReference>
<name>A0A919SF93_9ACTN</name>
<reference evidence="1" key="1">
    <citation type="submission" date="2021-03" db="EMBL/GenBank/DDBJ databases">
        <title>Whole genome shotgun sequence of Actinoplanes auranticolor NBRC 12245.</title>
        <authorList>
            <person name="Komaki H."/>
            <person name="Tamura T."/>
        </authorList>
    </citation>
    <scope>NUCLEOTIDE SEQUENCE</scope>
    <source>
        <strain evidence="1">NBRC 12245</strain>
    </source>
</reference>
<keyword evidence="2" id="KW-1185">Reference proteome</keyword>
<dbReference type="Proteomes" id="UP000681340">
    <property type="component" value="Unassembled WGS sequence"/>
</dbReference>
<accession>A0A919SF93</accession>
<sequence length="554" mass="59360">MQEYVLTREQLRDLARGHGDPQAMALLVDSQLSRRRLYLLAIAESSAGRPGLRDALALVARIDRDDPAAGRRLLRHPFLDAWFAEAARDASPAGDTAGGYLGALAVATAVSAGLPCHLVVDTGPDLVLPGLGTATAVGPGRCEVRFDGAVLSIGGSLRLRPGSTGSAPGWRPALRVVVPGHTIEIIDTDPLRDRFPQPPLPPLSPAEGAAYGRVIADAWHLLEYEQPRHAEAMRLALHAVVPLRTPADGRQVSASVRGTFGAVGLSPPPAASTAAELLVHEFQHDKMSAVLDLVDLCADGGPARFHAPWRPDPRPAAALVQGCYAFAGVAGFWEEHRRHLRGEARRRAEYLFASWREHVGYALAQLRRSGELTAEGAWFFAELGEVVDSWRDESPAIAAARRSAEATHVAWRLACHRPRRPDVADLADAWQRGAAPRPAGPPEMVATPAEPPLALARALTETWLDGRPPAGLTGAEWAVAGEEYGKAIRLLAAPASDRDWTALAVALHATGVRAAYERPDLLRALWELLAERRQAAPPGQLARWLPEGPSEGSG</sequence>
<dbReference type="RefSeq" id="WP_212989885.1">
    <property type="nucleotide sequence ID" value="NZ_BAABEA010000053.1"/>
</dbReference>
<comment type="caution">
    <text evidence="1">The sequence shown here is derived from an EMBL/GenBank/DDBJ whole genome shotgun (WGS) entry which is preliminary data.</text>
</comment>
<dbReference type="NCBIfam" id="TIGR04267">
    <property type="entry name" value="mod_HExxH"/>
    <property type="match status" value="1"/>
</dbReference>
<protein>
    <recommendedName>
        <fullName evidence="3">HEXXH motif-containing protein</fullName>
    </recommendedName>
</protein>
<organism evidence="1 2">
    <name type="scientific">Actinoplanes auranticolor</name>
    <dbReference type="NCBI Taxonomy" id="47988"/>
    <lineage>
        <taxon>Bacteria</taxon>
        <taxon>Bacillati</taxon>
        <taxon>Actinomycetota</taxon>
        <taxon>Actinomycetes</taxon>
        <taxon>Micromonosporales</taxon>
        <taxon>Micromonosporaceae</taxon>
        <taxon>Actinoplanes</taxon>
    </lineage>
</organism>
<evidence type="ECO:0000313" key="1">
    <source>
        <dbReference type="EMBL" id="GIM69968.1"/>
    </source>
</evidence>
<evidence type="ECO:0000313" key="2">
    <source>
        <dbReference type="Proteomes" id="UP000681340"/>
    </source>
</evidence>
<proteinExistence type="predicted"/>
<gene>
    <name evidence="1" type="ORF">Aau02nite_38790</name>
</gene>
<dbReference type="InterPro" id="IPR026337">
    <property type="entry name" value="AKG_HExxH"/>
</dbReference>
<dbReference type="AlphaFoldDB" id="A0A919SF93"/>
<evidence type="ECO:0008006" key="3">
    <source>
        <dbReference type="Google" id="ProtNLM"/>
    </source>
</evidence>